<dbReference type="AlphaFoldDB" id="A0A3L6Q4G3"/>
<organism evidence="2 3">
    <name type="scientific">Panicum miliaceum</name>
    <name type="common">Proso millet</name>
    <name type="synonym">Broomcorn millet</name>
    <dbReference type="NCBI Taxonomy" id="4540"/>
    <lineage>
        <taxon>Eukaryota</taxon>
        <taxon>Viridiplantae</taxon>
        <taxon>Streptophyta</taxon>
        <taxon>Embryophyta</taxon>
        <taxon>Tracheophyta</taxon>
        <taxon>Spermatophyta</taxon>
        <taxon>Magnoliopsida</taxon>
        <taxon>Liliopsida</taxon>
        <taxon>Poales</taxon>
        <taxon>Poaceae</taxon>
        <taxon>PACMAD clade</taxon>
        <taxon>Panicoideae</taxon>
        <taxon>Panicodae</taxon>
        <taxon>Paniceae</taxon>
        <taxon>Panicinae</taxon>
        <taxon>Panicum</taxon>
        <taxon>Panicum sect. Panicum</taxon>
    </lineage>
</organism>
<reference evidence="3" key="1">
    <citation type="journal article" date="2019" name="Nat. Commun.">
        <title>The genome of broomcorn millet.</title>
        <authorList>
            <person name="Zou C."/>
            <person name="Miki D."/>
            <person name="Li D."/>
            <person name="Tang Q."/>
            <person name="Xiao L."/>
            <person name="Rajput S."/>
            <person name="Deng P."/>
            <person name="Jia W."/>
            <person name="Huang R."/>
            <person name="Zhang M."/>
            <person name="Sun Y."/>
            <person name="Hu J."/>
            <person name="Fu X."/>
            <person name="Schnable P.S."/>
            <person name="Li F."/>
            <person name="Zhang H."/>
            <person name="Feng B."/>
            <person name="Zhu X."/>
            <person name="Liu R."/>
            <person name="Schnable J.C."/>
            <person name="Zhu J.-K."/>
            <person name="Zhang H."/>
        </authorList>
    </citation>
    <scope>NUCLEOTIDE SEQUENCE [LARGE SCALE GENOMIC DNA]</scope>
</reference>
<dbReference type="EMBL" id="PQIB02000014">
    <property type="protein sequence ID" value="RLM69390.1"/>
    <property type="molecule type" value="Genomic_DNA"/>
</dbReference>
<name>A0A3L6Q4G3_PANMI</name>
<dbReference type="Proteomes" id="UP000275267">
    <property type="component" value="Unassembled WGS sequence"/>
</dbReference>
<gene>
    <name evidence="2" type="ORF">C2845_PM17G10730</name>
</gene>
<accession>A0A3L6Q4G3</accession>
<feature type="region of interest" description="Disordered" evidence="1">
    <location>
        <begin position="1"/>
        <end position="85"/>
    </location>
</feature>
<evidence type="ECO:0000256" key="1">
    <source>
        <dbReference type="SAM" id="MobiDB-lite"/>
    </source>
</evidence>
<feature type="compositionally biased region" description="Polar residues" evidence="1">
    <location>
        <begin position="48"/>
        <end position="65"/>
    </location>
</feature>
<dbReference type="OrthoDB" id="10459918at2759"/>
<sequence length="85" mass="8783">MASSSARGPWPWAPPVVGASASTKNSDLQAWGSDSHPPDGFVDLLKKNTPSPAQVVSNGSSSQPINVGDDTNDGDGARTEKRLHA</sequence>
<evidence type="ECO:0000313" key="3">
    <source>
        <dbReference type="Proteomes" id="UP000275267"/>
    </source>
</evidence>
<proteinExistence type="predicted"/>
<keyword evidence="3" id="KW-1185">Reference proteome</keyword>
<evidence type="ECO:0000313" key="2">
    <source>
        <dbReference type="EMBL" id="RLM69390.1"/>
    </source>
</evidence>
<comment type="caution">
    <text evidence="2">The sequence shown here is derived from an EMBL/GenBank/DDBJ whole genome shotgun (WGS) entry which is preliminary data.</text>
</comment>
<feature type="compositionally biased region" description="Basic and acidic residues" evidence="1">
    <location>
        <begin position="75"/>
        <end position="85"/>
    </location>
</feature>
<protein>
    <submittedName>
        <fullName evidence="2">Uncharacterized protein</fullName>
    </submittedName>
</protein>